<dbReference type="HOGENOM" id="CLU_2188804_0_0_1"/>
<accession>F6HTH7</accession>
<evidence type="ECO:0000313" key="1">
    <source>
        <dbReference type="EMBL" id="CCB57987.1"/>
    </source>
</evidence>
<proteinExistence type="predicted"/>
<protein>
    <submittedName>
        <fullName evidence="1">Uncharacterized protein</fullName>
    </submittedName>
</protein>
<gene>
    <name evidence="1" type="ordered locus">VIT_03s0017g00600</name>
</gene>
<dbReference type="InParanoid" id="F6HTH7"/>
<dbReference type="AlphaFoldDB" id="F6HTH7"/>
<organism evidence="1 2">
    <name type="scientific">Vitis vinifera</name>
    <name type="common">Grape</name>
    <dbReference type="NCBI Taxonomy" id="29760"/>
    <lineage>
        <taxon>Eukaryota</taxon>
        <taxon>Viridiplantae</taxon>
        <taxon>Streptophyta</taxon>
        <taxon>Embryophyta</taxon>
        <taxon>Tracheophyta</taxon>
        <taxon>Spermatophyta</taxon>
        <taxon>Magnoliopsida</taxon>
        <taxon>eudicotyledons</taxon>
        <taxon>Gunneridae</taxon>
        <taxon>Pentapetalae</taxon>
        <taxon>rosids</taxon>
        <taxon>Vitales</taxon>
        <taxon>Vitaceae</taxon>
        <taxon>Viteae</taxon>
        <taxon>Vitis</taxon>
    </lineage>
</organism>
<dbReference type="Proteomes" id="UP000009183">
    <property type="component" value="Chromosome 3"/>
</dbReference>
<keyword evidence="2" id="KW-1185">Reference proteome</keyword>
<sequence length="109" mass="11867">MTQTKDIRPFDWACNHSGDPKIEAALKKKEDLELVKWDQLDFASSMGPATVELLAIGLEGTVLNPMAAMFGGIVGTGGCEGMLWKVSSTFSVLLLRLNGVTSYRGTRFQ</sequence>
<dbReference type="PaxDb" id="29760-VIT_03s0017g00600.t01"/>
<evidence type="ECO:0000313" key="2">
    <source>
        <dbReference type="Proteomes" id="UP000009183"/>
    </source>
</evidence>
<reference evidence="2" key="1">
    <citation type="journal article" date="2007" name="Nature">
        <title>The grapevine genome sequence suggests ancestral hexaploidization in major angiosperm phyla.</title>
        <authorList>
            <consortium name="The French-Italian Public Consortium for Grapevine Genome Characterization."/>
            <person name="Jaillon O."/>
            <person name="Aury J.-M."/>
            <person name="Noel B."/>
            <person name="Policriti A."/>
            <person name="Clepet C."/>
            <person name="Casagrande A."/>
            <person name="Choisne N."/>
            <person name="Aubourg S."/>
            <person name="Vitulo N."/>
            <person name="Jubin C."/>
            <person name="Vezzi A."/>
            <person name="Legeai F."/>
            <person name="Hugueney P."/>
            <person name="Dasilva C."/>
            <person name="Horner D."/>
            <person name="Mica E."/>
            <person name="Jublot D."/>
            <person name="Poulain J."/>
            <person name="Bruyere C."/>
            <person name="Billault A."/>
            <person name="Segurens B."/>
            <person name="Gouyvenoux M."/>
            <person name="Ugarte E."/>
            <person name="Cattonaro F."/>
            <person name="Anthouard V."/>
            <person name="Vico V."/>
            <person name="Del Fabbro C."/>
            <person name="Alaux M."/>
            <person name="Di Gaspero G."/>
            <person name="Dumas V."/>
            <person name="Felice N."/>
            <person name="Paillard S."/>
            <person name="Juman I."/>
            <person name="Moroldo M."/>
            <person name="Scalabrin S."/>
            <person name="Canaguier A."/>
            <person name="Le Clainche I."/>
            <person name="Malacrida G."/>
            <person name="Durand E."/>
            <person name="Pesole G."/>
            <person name="Laucou V."/>
            <person name="Chatelet P."/>
            <person name="Merdinoglu D."/>
            <person name="Delledonne M."/>
            <person name="Pezzotti M."/>
            <person name="Lecharny A."/>
            <person name="Scarpelli C."/>
            <person name="Artiguenave F."/>
            <person name="Pe M.E."/>
            <person name="Valle G."/>
            <person name="Morgante M."/>
            <person name="Caboche M."/>
            <person name="Adam-Blondon A.-F."/>
            <person name="Weissenbach J."/>
            <person name="Quetier F."/>
            <person name="Wincker P."/>
        </authorList>
    </citation>
    <scope>NUCLEOTIDE SEQUENCE [LARGE SCALE GENOMIC DNA]</scope>
    <source>
        <strain evidence="2">cv. Pinot noir / PN40024</strain>
    </source>
</reference>
<dbReference type="EMBL" id="FN596248">
    <property type="protein sequence ID" value="CCB57987.1"/>
    <property type="molecule type" value="Genomic_DNA"/>
</dbReference>
<name>F6HTH7_VITVI</name>